<evidence type="ECO:0000259" key="1">
    <source>
        <dbReference type="PROSITE" id="PS50151"/>
    </source>
</evidence>
<dbReference type="PANTHER" id="PTHR34957">
    <property type="entry name" value="NUCLEAR TRANSPORT FACTOR 2 (NTF2) FAMILY PROTEIN"/>
    <property type="match status" value="1"/>
</dbReference>
<organism evidence="2 3">
    <name type="scientific">Amborella trichopoda</name>
    <dbReference type="NCBI Taxonomy" id="13333"/>
    <lineage>
        <taxon>Eukaryota</taxon>
        <taxon>Viridiplantae</taxon>
        <taxon>Streptophyta</taxon>
        <taxon>Embryophyta</taxon>
        <taxon>Tracheophyta</taxon>
        <taxon>Spermatophyta</taxon>
        <taxon>Magnoliopsida</taxon>
        <taxon>Amborellales</taxon>
        <taxon>Amborellaceae</taxon>
        <taxon>Amborella</taxon>
    </lineage>
</organism>
<dbReference type="OrthoDB" id="2335338at2759"/>
<reference evidence="3" key="1">
    <citation type="journal article" date="2013" name="Science">
        <title>The Amborella genome and the evolution of flowering plants.</title>
        <authorList>
            <consortium name="Amborella Genome Project"/>
        </authorList>
    </citation>
    <scope>NUCLEOTIDE SEQUENCE [LARGE SCALE GENOMIC DNA]</scope>
</reference>
<dbReference type="InterPro" id="IPR001943">
    <property type="entry name" value="UVR_dom"/>
</dbReference>
<dbReference type="InterPro" id="IPR037401">
    <property type="entry name" value="SnoaL-like"/>
</dbReference>
<evidence type="ECO:0000313" key="3">
    <source>
        <dbReference type="Proteomes" id="UP000017836"/>
    </source>
</evidence>
<name>W1NUG3_AMBTC</name>
<dbReference type="Gene3D" id="3.10.450.50">
    <property type="match status" value="1"/>
</dbReference>
<dbReference type="Pfam" id="PF13474">
    <property type="entry name" value="SnoaL_3"/>
    <property type="match status" value="1"/>
</dbReference>
<proteinExistence type="predicted"/>
<dbReference type="InterPro" id="IPR032710">
    <property type="entry name" value="NTF2-like_dom_sf"/>
</dbReference>
<dbReference type="eggNOG" id="ENOG502QPVH">
    <property type="taxonomic scope" value="Eukaryota"/>
</dbReference>
<gene>
    <name evidence="2" type="ORF">AMTR_s00226p00017070</name>
</gene>
<keyword evidence="3" id="KW-1185">Reference proteome</keyword>
<dbReference type="AlphaFoldDB" id="W1NUG3"/>
<dbReference type="Proteomes" id="UP000017836">
    <property type="component" value="Unassembled WGS sequence"/>
</dbReference>
<dbReference type="HOGENOM" id="CLU_1121425_0_0_1"/>
<dbReference type="Gramene" id="ERM98963">
    <property type="protein sequence ID" value="ERM98963"/>
    <property type="gene ID" value="AMTR_s00226p00017070"/>
</dbReference>
<dbReference type="KEGG" id="atr:18426987"/>
<sequence>MGILQLPGVSLRSYFEVSACYSSLSRKHITAPLVLVPQRRDGFQMSGWYTEFTLPSQPILPAHTLYPRYIRQALSGETEGAISNEDMILDEQALDRELESAIQEENYNRAAELRDKLQALQESSKAGVLNANTRFYNAFRSGDLEAMRVIWLRGENTHCVHPGAGMISGCAYIMESWELVAGADVEFPLKIDLQNVEVHVKGDVGYVTCLELVKTKGSRWGKQVATNVFERVGGEWFICIHHASHVTL</sequence>
<dbReference type="PROSITE" id="PS50151">
    <property type="entry name" value="UVR"/>
    <property type="match status" value="1"/>
</dbReference>
<dbReference type="SUPFAM" id="SSF54427">
    <property type="entry name" value="NTF2-like"/>
    <property type="match status" value="1"/>
</dbReference>
<evidence type="ECO:0000313" key="2">
    <source>
        <dbReference type="EMBL" id="ERM98963.1"/>
    </source>
</evidence>
<dbReference type="Pfam" id="PF02151">
    <property type="entry name" value="UVR"/>
    <property type="match status" value="1"/>
</dbReference>
<feature type="domain" description="UVR" evidence="1">
    <location>
        <begin position="94"/>
        <end position="123"/>
    </location>
</feature>
<dbReference type="PANTHER" id="PTHR34957:SF1">
    <property type="entry name" value="NUCLEAR TRANSPORT FACTOR 2 (NTF2) FAMILY PROTEIN"/>
    <property type="match status" value="1"/>
</dbReference>
<dbReference type="OMA" id="ENTCIVH"/>
<accession>W1NUG3</accession>
<protein>
    <recommendedName>
        <fullName evidence="1">UVR domain-containing protein</fullName>
    </recommendedName>
</protein>
<dbReference type="EMBL" id="KI395122">
    <property type="protein sequence ID" value="ERM98963.1"/>
    <property type="molecule type" value="Genomic_DNA"/>
</dbReference>